<dbReference type="PANTHER" id="PTHR43677">
    <property type="entry name" value="SHORT-CHAIN DEHYDROGENASE/REDUCTASE"/>
    <property type="match status" value="1"/>
</dbReference>
<dbReference type="AlphaFoldDB" id="A0A348G583"/>
<evidence type="ECO:0000313" key="2">
    <source>
        <dbReference type="EMBL" id="BBF94716.1"/>
    </source>
</evidence>
<sequence length="334" mass="34803">MVRPNLPEPAMKAVLSTRPGPPEALELVDLPDPEAGPGEVVVAVKAAALNFYDTLIIADRYQERPPRPFAPGGECAGVVAAVGPGVAGFAPGDRVAAYLRWGCAQEKVAVPADQLVKLPDALSFERAAALIIVYGTTFHALQDRARLRPGETLAVLGAAGGVGVAAIELGKLMGARVIACASSPDKLAFCRSLGADDSLDYTRQDLKAGLRALTGGAGVDVVYDAVGGPYSELALRGTAFGGRFLVVGFAAGEIPKIPLNLLLLSSRDVLGVNLGGWARRHRETFRAALAKLFDWAAEGRLSVPIDATFPLTETAAALQAIAGRRVRGKVVLVP</sequence>
<dbReference type="InterPro" id="IPR020843">
    <property type="entry name" value="ER"/>
</dbReference>
<dbReference type="EMBL" id="AP018907">
    <property type="protein sequence ID" value="BBF94716.1"/>
    <property type="molecule type" value="Genomic_DNA"/>
</dbReference>
<dbReference type="InterPro" id="IPR011032">
    <property type="entry name" value="GroES-like_sf"/>
</dbReference>
<dbReference type="Pfam" id="PF00107">
    <property type="entry name" value="ADH_zinc_N"/>
    <property type="match status" value="1"/>
</dbReference>
<dbReference type="InterPro" id="IPR036291">
    <property type="entry name" value="NAD(P)-bd_dom_sf"/>
</dbReference>
<dbReference type="KEGG" id="blag:BLTE_34010"/>
<dbReference type="Gene3D" id="3.40.50.720">
    <property type="entry name" value="NAD(P)-binding Rossmann-like Domain"/>
    <property type="match status" value="1"/>
</dbReference>
<reference evidence="2 3" key="1">
    <citation type="submission" date="2018-08" db="EMBL/GenBank/DDBJ databases">
        <title>Complete genome sequencing of Blastochloris tepida GI.</title>
        <authorList>
            <person name="Tsukatani Y."/>
            <person name="Mori H."/>
        </authorList>
    </citation>
    <scope>NUCLEOTIDE SEQUENCE [LARGE SCALE GENOMIC DNA]</scope>
    <source>
        <strain evidence="2 3">GI</strain>
    </source>
</reference>
<name>A0A348G583_9HYPH</name>
<proteinExistence type="predicted"/>
<protein>
    <submittedName>
        <fullName evidence="2">Oxidoreductase</fullName>
    </submittedName>
</protein>
<dbReference type="Gene3D" id="3.90.180.10">
    <property type="entry name" value="Medium-chain alcohol dehydrogenases, catalytic domain"/>
    <property type="match status" value="1"/>
</dbReference>
<accession>A0A348G583</accession>
<dbReference type="SUPFAM" id="SSF51735">
    <property type="entry name" value="NAD(P)-binding Rossmann-fold domains"/>
    <property type="match status" value="1"/>
</dbReference>
<dbReference type="PANTHER" id="PTHR43677:SF4">
    <property type="entry name" value="QUINONE OXIDOREDUCTASE-LIKE PROTEIN 2"/>
    <property type="match status" value="1"/>
</dbReference>
<dbReference type="InterPro" id="IPR013154">
    <property type="entry name" value="ADH-like_N"/>
</dbReference>
<evidence type="ECO:0000259" key="1">
    <source>
        <dbReference type="SMART" id="SM00829"/>
    </source>
</evidence>
<dbReference type="Pfam" id="PF08240">
    <property type="entry name" value="ADH_N"/>
    <property type="match status" value="1"/>
</dbReference>
<organism evidence="2 3">
    <name type="scientific">Blastochloris tepida</name>
    <dbReference type="NCBI Taxonomy" id="2233851"/>
    <lineage>
        <taxon>Bacteria</taxon>
        <taxon>Pseudomonadati</taxon>
        <taxon>Pseudomonadota</taxon>
        <taxon>Alphaproteobacteria</taxon>
        <taxon>Hyphomicrobiales</taxon>
        <taxon>Blastochloridaceae</taxon>
        <taxon>Blastochloris</taxon>
    </lineage>
</organism>
<gene>
    <name evidence="2" type="ORF">BLTE_34010</name>
</gene>
<dbReference type="Proteomes" id="UP000266934">
    <property type="component" value="Chromosome"/>
</dbReference>
<dbReference type="CDD" id="cd08241">
    <property type="entry name" value="QOR1"/>
    <property type="match status" value="1"/>
</dbReference>
<dbReference type="SMART" id="SM00829">
    <property type="entry name" value="PKS_ER"/>
    <property type="match status" value="1"/>
</dbReference>
<feature type="domain" description="Enoyl reductase (ER)" evidence="1">
    <location>
        <begin position="20"/>
        <end position="332"/>
    </location>
</feature>
<dbReference type="SUPFAM" id="SSF50129">
    <property type="entry name" value="GroES-like"/>
    <property type="match status" value="1"/>
</dbReference>
<dbReference type="InterPro" id="IPR051397">
    <property type="entry name" value="Zn-ADH-like_protein"/>
</dbReference>
<dbReference type="InterPro" id="IPR013149">
    <property type="entry name" value="ADH-like_C"/>
</dbReference>
<dbReference type="GO" id="GO:0016491">
    <property type="term" value="F:oxidoreductase activity"/>
    <property type="evidence" value="ECO:0007669"/>
    <property type="project" value="InterPro"/>
</dbReference>
<evidence type="ECO:0000313" key="3">
    <source>
        <dbReference type="Proteomes" id="UP000266934"/>
    </source>
</evidence>
<keyword evidence="3" id="KW-1185">Reference proteome</keyword>